<dbReference type="SUPFAM" id="SSF53335">
    <property type="entry name" value="S-adenosyl-L-methionine-dependent methyltransferases"/>
    <property type="match status" value="1"/>
</dbReference>
<name>A0A263D178_9PSEU</name>
<evidence type="ECO:0000256" key="1">
    <source>
        <dbReference type="SAM" id="MobiDB-lite"/>
    </source>
</evidence>
<sequence>MVIRRVAPVRIGNSGCVVCVRDGHEATERANVHRRTAASITARCATPCSVRNVPSGTSYPEHCPASSPLDGRQREPNALSAILRGRVPPAQTGWHPINRPHPAARPYGVNSQNTAVSTPRSATGESPGTPPATGADPHRHQDAEQALGTTGTAHRQVGSAEAAAAGIAWWDADADDYHATHGGFLGDEDFVWCPEGLREADARLLGEVAGARVLEVGAGSAPCARWLIRNGADAVALDISGGMLRHARAANERTGVPVPLVQANAEYLPIADASMDAACSAFGAVPFVASVEAVFGEVARVLRPGGRWVFAVTHPMRWIFPDDPGPLGLTVTQPYFDRTPYVEVDETGRATYVEYHRTLGDYVRALTAAGLVLDELLEPEWPPGHDRIWGQWSPLRGRLFPGTAIFRCTNGTR</sequence>
<feature type="region of interest" description="Disordered" evidence="1">
    <location>
        <begin position="54"/>
        <end position="73"/>
    </location>
</feature>
<feature type="domain" description="Methyltransferase type 11" evidence="2">
    <location>
        <begin position="214"/>
        <end position="310"/>
    </location>
</feature>
<dbReference type="Pfam" id="PF08241">
    <property type="entry name" value="Methyltransf_11"/>
    <property type="match status" value="1"/>
</dbReference>
<dbReference type="AlphaFoldDB" id="A0A263D178"/>
<dbReference type="OrthoDB" id="5566900at2"/>
<evidence type="ECO:0000313" key="3">
    <source>
        <dbReference type="EMBL" id="OZM72234.1"/>
    </source>
</evidence>
<reference evidence="3 4" key="1">
    <citation type="submission" date="2017-07" db="EMBL/GenBank/DDBJ databases">
        <title>Amycolatopsis antarcticus sp. nov., isolated from the surface of an Antarcticus brown macroalga.</title>
        <authorList>
            <person name="Wang J."/>
            <person name="Leiva S."/>
            <person name="Huang J."/>
            <person name="Huang Y."/>
        </authorList>
    </citation>
    <scope>NUCLEOTIDE SEQUENCE [LARGE SCALE GENOMIC DNA]</scope>
    <source>
        <strain evidence="3 4">AU-G6</strain>
    </source>
</reference>
<comment type="caution">
    <text evidence="3">The sequence shown here is derived from an EMBL/GenBank/DDBJ whole genome shotgun (WGS) entry which is preliminary data.</text>
</comment>
<accession>A0A263D178</accession>
<feature type="compositionally biased region" description="Polar residues" evidence="1">
    <location>
        <begin position="109"/>
        <end position="126"/>
    </location>
</feature>
<protein>
    <submittedName>
        <fullName evidence="3">SAM-dependent methyltransferase</fullName>
    </submittedName>
</protein>
<gene>
    <name evidence="3" type="ORF">CFN78_16695</name>
</gene>
<organism evidence="3 4">
    <name type="scientific">Amycolatopsis antarctica</name>
    <dbReference type="NCBI Taxonomy" id="1854586"/>
    <lineage>
        <taxon>Bacteria</taxon>
        <taxon>Bacillati</taxon>
        <taxon>Actinomycetota</taxon>
        <taxon>Actinomycetes</taxon>
        <taxon>Pseudonocardiales</taxon>
        <taxon>Pseudonocardiaceae</taxon>
        <taxon>Amycolatopsis</taxon>
    </lineage>
</organism>
<dbReference type="PANTHER" id="PTHR43591:SF24">
    <property type="entry name" value="2-METHOXY-6-POLYPRENYL-1,4-BENZOQUINOL METHYLASE, MITOCHONDRIAL"/>
    <property type="match status" value="1"/>
</dbReference>
<evidence type="ECO:0000313" key="4">
    <source>
        <dbReference type="Proteomes" id="UP000242444"/>
    </source>
</evidence>
<dbReference type="EMBL" id="NKYE01000009">
    <property type="protein sequence ID" value="OZM72234.1"/>
    <property type="molecule type" value="Genomic_DNA"/>
</dbReference>
<dbReference type="Gene3D" id="3.40.50.150">
    <property type="entry name" value="Vaccinia Virus protein VP39"/>
    <property type="match status" value="1"/>
</dbReference>
<evidence type="ECO:0000259" key="2">
    <source>
        <dbReference type="Pfam" id="PF08241"/>
    </source>
</evidence>
<dbReference type="InParanoid" id="A0A263D178"/>
<keyword evidence="3" id="KW-0489">Methyltransferase</keyword>
<keyword evidence="4" id="KW-1185">Reference proteome</keyword>
<dbReference type="InterPro" id="IPR029063">
    <property type="entry name" value="SAM-dependent_MTases_sf"/>
</dbReference>
<dbReference type="PANTHER" id="PTHR43591">
    <property type="entry name" value="METHYLTRANSFERASE"/>
    <property type="match status" value="1"/>
</dbReference>
<keyword evidence="3" id="KW-0808">Transferase</keyword>
<dbReference type="GO" id="GO:0008757">
    <property type="term" value="F:S-adenosylmethionine-dependent methyltransferase activity"/>
    <property type="evidence" value="ECO:0007669"/>
    <property type="project" value="InterPro"/>
</dbReference>
<dbReference type="GO" id="GO:0032259">
    <property type="term" value="P:methylation"/>
    <property type="evidence" value="ECO:0007669"/>
    <property type="project" value="UniProtKB-KW"/>
</dbReference>
<dbReference type="InterPro" id="IPR013216">
    <property type="entry name" value="Methyltransf_11"/>
</dbReference>
<feature type="region of interest" description="Disordered" evidence="1">
    <location>
        <begin position="88"/>
        <end position="141"/>
    </location>
</feature>
<dbReference type="CDD" id="cd02440">
    <property type="entry name" value="AdoMet_MTases"/>
    <property type="match status" value="1"/>
</dbReference>
<dbReference type="Proteomes" id="UP000242444">
    <property type="component" value="Unassembled WGS sequence"/>
</dbReference>
<proteinExistence type="predicted"/>